<proteinExistence type="predicted"/>
<protein>
    <submittedName>
        <fullName evidence="1">Uncharacterized protein</fullName>
    </submittedName>
</protein>
<dbReference type="Proteomes" id="UP000186922">
    <property type="component" value="Unassembled WGS sequence"/>
</dbReference>
<reference evidence="1 2" key="1">
    <citation type="journal article" date="2016" name="Nat. Commun.">
        <title>Extremotolerant tardigrade genome and improved radiotolerance of human cultured cells by tardigrade-unique protein.</title>
        <authorList>
            <person name="Hashimoto T."/>
            <person name="Horikawa D.D."/>
            <person name="Saito Y."/>
            <person name="Kuwahara H."/>
            <person name="Kozuka-Hata H."/>
            <person name="Shin-I T."/>
            <person name="Minakuchi Y."/>
            <person name="Ohishi K."/>
            <person name="Motoyama A."/>
            <person name="Aizu T."/>
            <person name="Enomoto A."/>
            <person name="Kondo K."/>
            <person name="Tanaka S."/>
            <person name="Hara Y."/>
            <person name="Koshikawa S."/>
            <person name="Sagara H."/>
            <person name="Miura T."/>
            <person name="Yokobori S."/>
            <person name="Miyagawa K."/>
            <person name="Suzuki Y."/>
            <person name="Kubo T."/>
            <person name="Oyama M."/>
            <person name="Kohara Y."/>
            <person name="Fujiyama A."/>
            <person name="Arakawa K."/>
            <person name="Katayama T."/>
            <person name="Toyoda A."/>
            <person name="Kunieda T."/>
        </authorList>
    </citation>
    <scope>NUCLEOTIDE SEQUENCE [LARGE SCALE GENOMIC DNA]</scope>
    <source>
        <strain evidence="1 2">YOKOZUNA-1</strain>
    </source>
</reference>
<comment type="caution">
    <text evidence="1">The sequence shown here is derived from an EMBL/GenBank/DDBJ whole genome shotgun (WGS) entry which is preliminary data.</text>
</comment>
<keyword evidence="2" id="KW-1185">Reference proteome</keyword>
<evidence type="ECO:0000313" key="1">
    <source>
        <dbReference type="EMBL" id="GAU92219.1"/>
    </source>
</evidence>
<accession>A0A1D1UR99</accession>
<organism evidence="1 2">
    <name type="scientific">Ramazzottius varieornatus</name>
    <name type="common">Water bear</name>
    <name type="synonym">Tardigrade</name>
    <dbReference type="NCBI Taxonomy" id="947166"/>
    <lineage>
        <taxon>Eukaryota</taxon>
        <taxon>Metazoa</taxon>
        <taxon>Ecdysozoa</taxon>
        <taxon>Tardigrada</taxon>
        <taxon>Eutardigrada</taxon>
        <taxon>Parachela</taxon>
        <taxon>Hypsibioidea</taxon>
        <taxon>Ramazzottiidae</taxon>
        <taxon>Ramazzottius</taxon>
    </lineage>
</organism>
<evidence type="ECO:0000313" key="2">
    <source>
        <dbReference type="Proteomes" id="UP000186922"/>
    </source>
</evidence>
<gene>
    <name evidence="1" type="primary">RvY_04331-1</name>
    <name evidence="1" type="synonym">RvY_04331.1</name>
    <name evidence="1" type="ORF">RvY_04331</name>
</gene>
<dbReference type="AlphaFoldDB" id="A0A1D1UR99"/>
<name>A0A1D1UR99_RAMVA</name>
<dbReference type="EMBL" id="BDGG01000002">
    <property type="protein sequence ID" value="GAU92219.1"/>
    <property type="molecule type" value="Genomic_DNA"/>
</dbReference>
<sequence length="83" mass="9191">MAPRHPFRSIRYANNGPITAAPIPEPEAIIPTAMARRPSNHCTMLVTAQSTAHSHPIPVKDLGHRLRTNSNCGILRYGYTMED</sequence>